<evidence type="ECO:0000256" key="5">
    <source>
        <dbReference type="SAM" id="Coils"/>
    </source>
</evidence>
<dbReference type="Gene3D" id="1.20.120.910">
    <property type="entry name" value="DksA, coiled-coil domain"/>
    <property type="match status" value="1"/>
</dbReference>
<name>A0ABY9TVC3_9GAMM</name>
<organism evidence="7 8">
    <name type="scientific">Thalassotalea psychrophila</name>
    <dbReference type="NCBI Taxonomy" id="3065647"/>
    <lineage>
        <taxon>Bacteria</taxon>
        <taxon>Pseudomonadati</taxon>
        <taxon>Pseudomonadota</taxon>
        <taxon>Gammaproteobacteria</taxon>
        <taxon>Alteromonadales</taxon>
        <taxon>Colwelliaceae</taxon>
        <taxon>Thalassotalea</taxon>
    </lineage>
</organism>
<evidence type="ECO:0000256" key="4">
    <source>
        <dbReference type="PROSITE-ProRule" id="PRU00510"/>
    </source>
</evidence>
<dbReference type="EMBL" id="CP134145">
    <property type="protein sequence ID" value="WNC72460.1"/>
    <property type="molecule type" value="Genomic_DNA"/>
</dbReference>
<dbReference type="Proteomes" id="UP001258994">
    <property type="component" value="Chromosome"/>
</dbReference>
<keyword evidence="8" id="KW-1185">Reference proteome</keyword>
<evidence type="ECO:0000256" key="2">
    <source>
        <dbReference type="ARBA" id="ARBA00022771"/>
    </source>
</evidence>
<evidence type="ECO:0000259" key="6">
    <source>
        <dbReference type="Pfam" id="PF01258"/>
    </source>
</evidence>
<evidence type="ECO:0000256" key="1">
    <source>
        <dbReference type="ARBA" id="ARBA00022723"/>
    </source>
</evidence>
<keyword evidence="3" id="KW-0862">Zinc</keyword>
<dbReference type="PANTHER" id="PTHR33823">
    <property type="entry name" value="RNA POLYMERASE-BINDING TRANSCRIPTION FACTOR DKSA-RELATED"/>
    <property type="match status" value="1"/>
</dbReference>
<reference evidence="8" key="1">
    <citation type="submission" date="2023-09" db="EMBL/GenBank/DDBJ databases">
        <authorList>
            <person name="Li S."/>
            <person name="Li X."/>
            <person name="Zhang C."/>
            <person name="Zhao Z."/>
        </authorList>
    </citation>
    <scope>NUCLEOTIDE SEQUENCE [LARGE SCALE GENOMIC DNA]</scope>
    <source>
        <strain evidence="8">SQ149</strain>
    </source>
</reference>
<sequence>MIVEKLKVSLIAKQNELSKRLADIENDEGVDEIHQQTLQELQRIKQTLAMLQTEQYGICIECGKLISNERLEALPYSKHCFVCSENLEIKY</sequence>
<keyword evidence="2" id="KW-0863">Zinc-finger</keyword>
<feature type="domain" description="Zinc finger DksA/TraR C4-type" evidence="6">
    <location>
        <begin position="55"/>
        <end position="83"/>
    </location>
</feature>
<dbReference type="SUPFAM" id="SSF57716">
    <property type="entry name" value="Glucocorticoid receptor-like (DNA-binding domain)"/>
    <property type="match status" value="1"/>
</dbReference>
<dbReference type="PANTHER" id="PTHR33823:SF4">
    <property type="entry name" value="GENERAL STRESS PROTEIN 16O"/>
    <property type="match status" value="1"/>
</dbReference>
<feature type="zinc finger region" description="dksA C4-type" evidence="4">
    <location>
        <begin position="59"/>
        <end position="83"/>
    </location>
</feature>
<dbReference type="RefSeq" id="WP_348391577.1">
    <property type="nucleotide sequence ID" value="NZ_CP134145.1"/>
</dbReference>
<evidence type="ECO:0000313" key="8">
    <source>
        <dbReference type="Proteomes" id="UP001258994"/>
    </source>
</evidence>
<accession>A0ABY9TVC3</accession>
<protein>
    <submittedName>
        <fullName evidence="7">TraR/DksA C4-type zinc finger protein</fullName>
    </submittedName>
</protein>
<dbReference type="Pfam" id="PF01258">
    <property type="entry name" value="zf-dskA_traR"/>
    <property type="match status" value="1"/>
</dbReference>
<dbReference type="InterPro" id="IPR000962">
    <property type="entry name" value="Znf_DskA_TraR"/>
</dbReference>
<gene>
    <name evidence="7" type="ORF">RGQ13_00365</name>
</gene>
<keyword evidence="5" id="KW-0175">Coiled coil</keyword>
<keyword evidence="1" id="KW-0479">Metal-binding</keyword>
<feature type="coiled-coil region" evidence="5">
    <location>
        <begin position="7"/>
        <end position="54"/>
    </location>
</feature>
<dbReference type="PROSITE" id="PS51128">
    <property type="entry name" value="ZF_DKSA_2"/>
    <property type="match status" value="1"/>
</dbReference>
<proteinExistence type="predicted"/>
<evidence type="ECO:0000256" key="3">
    <source>
        <dbReference type="ARBA" id="ARBA00022833"/>
    </source>
</evidence>
<evidence type="ECO:0000313" key="7">
    <source>
        <dbReference type="EMBL" id="WNC72460.1"/>
    </source>
</evidence>